<feature type="transmembrane region" description="Helical" evidence="2">
    <location>
        <begin position="12"/>
        <end position="28"/>
    </location>
</feature>
<evidence type="ECO:0000313" key="3">
    <source>
        <dbReference type="EMBL" id="GBH22177.1"/>
    </source>
</evidence>
<keyword evidence="2" id="KW-1133">Transmembrane helix</keyword>
<protein>
    <submittedName>
        <fullName evidence="3">Uncharacterized protein</fullName>
    </submittedName>
</protein>
<accession>A0A2V0RAQ7</accession>
<reference evidence="3" key="1">
    <citation type="submission" date="2017-04" db="EMBL/GenBank/DDBJ databases">
        <title>Unveiling RNA virosphere associated with marine microorganisms.</title>
        <authorList>
            <person name="Urayama S."/>
            <person name="Takaki Y."/>
            <person name="Nishi S."/>
            <person name="Yoshida Y."/>
            <person name="Deguchi S."/>
            <person name="Takai K."/>
            <person name="Nunoura T."/>
        </authorList>
    </citation>
    <scope>NUCLEOTIDE SEQUENCE</scope>
</reference>
<evidence type="ECO:0000256" key="2">
    <source>
        <dbReference type="SAM" id="Phobius"/>
    </source>
</evidence>
<comment type="caution">
    <text evidence="3">The sequence shown here is derived from an EMBL/GenBank/DDBJ whole genome shotgun (WGS) entry which is preliminary data.</text>
</comment>
<proteinExistence type="predicted"/>
<name>A0A2V0RAQ7_9ZZZZ</name>
<feature type="region of interest" description="Disordered" evidence="1">
    <location>
        <begin position="55"/>
        <end position="103"/>
    </location>
</feature>
<organism evidence="3">
    <name type="scientific">viral metagenome</name>
    <dbReference type="NCBI Taxonomy" id="1070528"/>
    <lineage>
        <taxon>unclassified sequences</taxon>
        <taxon>metagenomes</taxon>
        <taxon>organismal metagenomes</taxon>
    </lineage>
</organism>
<dbReference type="AlphaFoldDB" id="A0A2V0RAQ7"/>
<evidence type="ECO:0000256" key="1">
    <source>
        <dbReference type="SAM" id="MobiDB-lite"/>
    </source>
</evidence>
<sequence length="130" mass="13826">MALVDDVERWATLVLLVVIALIVLCMVVRSRQIVADFLDSCARADVDFNTETRTRMSRRTSMTGDEITDPEDVNAEVSSSGGTVGGSDPVDPAHTPAPPALERQPSIRIGGVIITPAAPRVTARGITQLG</sequence>
<keyword evidence="2" id="KW-0472">Membrane</keyword>
<keyword evidence="2" id="KW-0812">Transmembrane</keyword>
<dbReference type="EMBL" id="BDQA01000736">
    <property type="protein sequence ID" value="GBH22177.1"/>
    <property type="molecule type" value="Genomic_RNA"/>
</dbReference>